<evidence type="ECO:0000256" key="1">
    <source>
        <dbReference type="SAM" id="MobiDB-lite"/>
    </source>
</evidence>
<dbReference type="InParanoid" id="A0A7X0JYE9"/>
<dbReference type="InterPro" id="IPR004714">
    <property type="entry name" value="Cyt_oxidase_maturation_cbb3"/>
</dbReference>
<keyword evidence="2" id="KW-0812">Transmembrane</keyword>
<dbReference type="PANTHER" id="PTHR41532">
    <property type="entry name" value="FIXS PROTEIN"/>
    <property type="match status" value="1"/>
</dbReference>
<keyword evidence="2" id="KW-1133">Transmembrane helix</keyword>
<evidence type="ECO:0000313" key="4">
    <source>
        <dbReference type="Proteomes" id="UP000528457"/>
    </source>
</evidence>
<evidence type="ECO:0000256" key="2">
    <source>
        <dbReference type="SAM" id="Phobius"/>
    </source>
</evidence>
<comment type="caution">
    <text evidence="3">The sequence shown here is derived from an EMBL/GenBank/DDBJ whole genome shotgun (WGS) entry which is preliminary data.</text>
</comment>
<dbReference type="EMBL" id="JACHHT010000004">
    <property type="protein sequence ID" value="MBB6523551.1"/>
    <property type="molecule type" value="Genomic_DNA"/>
</dbReference>
<dbReference type="AlphaFoldDB" id="A0A7X0JYE9"/>
<organism evidence="3 4">
    <name type="scientific">Pseudoteredinibacter isoporae</name>
    <dbReference type="NCBI Taxonomy" id="570281"/>
    <lineage>
        <taxon>Bacteria</taxon>
        <taxon>Pseudomonadati</taxon>
        <taxon>Pseudomonadota</taxon>
        <taxon>Gammaproteobacteria</taxon>
        <taxon>Cellvibrionales</taxon>
        <taxon>Cellvibrionaceae</taxon>
        <taxon>Pseudoteredinibacter</taxon>
    </lineage>
</organism>
<dbReference type="NCBIfam" id="TIGR00847">
    <property type="entry name" value="ccoS"/>
    <property type="match status" value="1"/>
</dbReference>
<proteinExistence type="predicted"/>
<name>A0A7X0JYE9_9GAMM</name>
<sequence>MDSLYILIPIAIVFVIIAAKVFFWAVDNHQFDDLDTEGQRILFDDDAPVKKSDSAPKASASDATDADSQSSGDDSQ</sequence>
<feature type="compositionally biased region" description="Low complexity" evidence="1">
    <location>
        <begin position="55"/>
        <end position="76"/>
    </location>
</feature>
<keyword evidence="2" id="KW-0472">Membrane</keyword>
<dbReference type="Pfam" id="PF03597">
    <property type="entry name" value="FixS"/>
    <property type="match status" value="1"/>
</dbReference>
<feature type="region of interest" description="Disordered" evidence="1">
    <location>
        <begin position="45"/>
        <end position="76"/>
    </location>
</feature>
<feature type="transmembrane region" description="Helical" evidence="2">
    <location>
        <begin position="6"/>
        <end position="26"/>
    </location>
</feature>
<reference evidence="3 4" key="1">
    <citation type="submission" date="2020-08" db="EMBL/GenBank/DDBJ databases">
        <title>Genomic Encyclopedia of Type Strains, Phase IV (KMG-IV): sequencing the most valuable type-strain genomes for metagenomic binning, comparative biology and taxonomic classification.</title>
        <authorList>
            <person name="Goeker M."/>
        </authorList>
    </citation>
    <scope>NUCLEOTIDE SEQUENCE [LARGE SCALE GENOMIC DNA]</scope>
    <source>
        <strain evidence="3 4">DSM 22368</strain>
    </source>
</reference>
<keyword evidence="4" id="KW-1185">Reference proteome</keyword>
<evidence type="ECO:0000313" key="3">
    <source>
        <dbReference type="EMBL" id="MBB6523551.1"/>
    </source>
</evidence>
<protein>
    <submittedName>
        <fullName evidence="3">Cbb3-type cytochrome oxidase maturation protein</fullName>
    </submittedName>
</protein>
<accession>A0A7X0JYE9</accession>
<dbReference type="Proteomes" id="UP000528457">
    <property type="component" value="Unassembled WGS sequence"/>
</dbReference>
<gene>
    <name evidence="3" type="ORF">HNR48_003865</name>
</gene>
<dbReference type="RefSeq" id="WP_166843432.1">
    <property type="nucleotide sequence ID" value="NZ_JAAONY010000004.1"/>
</dbReference>
<dbReference type="PANTHER" id="PTHR41532:SF1">
    <property type="entry name" value="FIXS PROTEIN"/>
    <property type="match status" value="1"/>
</dbReference>